<reference evidence="17 18" key="1">
    <citation type="submission" date="2017-12" db="EMBL/GenBank/DDBJ databases">
        <title>Hemimetabolous genomes reveal molecular basis of termite eusociality.</title>
        <authorList>
            <person name="Harrison M.C."/>
            <person name="Jongepier E."/>
            <person name="Robertson H.M."/>
            <person name="Arning N."/>
            <person name="Bitard-Feildel T."/>
            <person name="Chao H."/>
            <person name="Childers C.P."/>
            <person name="Dinh H."/>
            <person name="Doddapaneni H."/>
            <person name="Dugan S."/>
            <person name="Gowin J."/>
            <person name="Greiner C."/>
            <person name="Han Y."/>
            <person name="Hu H."/>
            <person name="Hughes D.S.T."/>
            <person name="Huylmans A.-K."/>
            <person name="Kemena C."/>
            <person name="Kremer L.P.M."/>
            <person name="Lee S.L."/>
            <person name="Lopez-Ezquerra A."/>
            <person name="Mallet L."/>
            <person name="Monroy-Kuhn J.M."/>
            <person name="Moser A."/>
            <person name="Murali S.C."/>
            <person name="Muzny D.M."/>
            <person name="Otani S."/>
            <person name="Piulachs M.-D."/>
            <person name="Poelchau M."/>
            <person name="Qu J."/>
            <person name="Schaub F."/>
            <person name="Wada-Katsumata A."/>
            <person name="Worley K.C."/>
            <person name="Xie Q."/>
            <person name="Ylla G."/>
            <person name="Poulsen M."/>
            <person name="Gibbs R.A."/>
            <person name="Schal C."/>
            <person name="Richards S."/>
            <person name="Belles X."/>
            <person name="Korb J."/>
            <person name="Bornberg-Bauer E."/>
        </authorList>
    </citation>
    <scope>NUCLEOTIDE SEQUENCE [LARGE SCALE GENOMIC DNA]</scope>
    <source>
        <tissue evidence="17">Whole body</tissue>
    </source>
</reference>
<dbReference type="GO" id="GO:0008270">
    <property type="term" value="F:zinc ion binding"/>
    <property type="evidence" value="ECO:0007669"/>
    <property type="project" value="UniProtKB-KW"/>
</dbReference>
<dbReference type="GO" id="GO:0048813">
    <property type="term" value="P:dendrite morphogenesis"/>
    <property type="evidence" value="ECO:0007669"/>
    <property type="project" value="UniProtKB-ARBA"/>
</dbReference>
<feature type="compositionally biased region" description="Pro residues" evidence="14">
    <location>
        <begin position="140"/>
        <end position="157"/>
    </location>
</feature>
<dbReference type="SMART" id="SM00692">
    <property type="entry name" value="DM3"/>
    <property type="match status" value="1"/>
</dbReference>
<protein>
    <recommendedName>
        <fullName evidence="19">BTB domain-containing protein</fullName>
    </recommendedName>
</protein>
<dbReference type="Pfam" id="PF00651">
    <property type="entry name" value="BTB"/>
    <property type="match status" value="1"/>
</dbReference>
<dbReference type="GO" id="GO:0045476">
    <property type="term" value="P:nurse cell apoptotic process"/>
    <property type="evidence" value="ECO:0007669"/>
    <property type="project" value="UniProtKB-ARBA"/>
</dbReference>
<keyword evidence="2" id="KW-0217">Developmental protein</keyword>
<evidence type="ECO:0000256" key="13">
    <source>
        <dbReference type="PROSITE-ProRule" id="PRU00309"/>
    </source>
</evidence>
<evidence type="ECO:0000256" key="4">
    <source>
        <dbReference type="ARBA" id="ARBA00022771"/>
    </source>
</evidence>
<comment type="function">
    <text evidence="12">Putative transcription factor required for axon growth and guidance in the central and peripheral nervous systems. Repels CNS axons away from the midline by promoting the expression of the midline repellent sli and its receptor robo.</text>
</comment>
<sequence length="522" mass="57043">MKVVKGGNWCSVPGCKSNSKEHADLSFFRFPKDEERSKIWSIACGREDLLQKDASYCYINCKICGLHFEDVMFLNFEKNRLKKDAVPILFKDDATSDVHHENKVPQQAPPGTKQVVAPAPVKKTLPLSSQSSPKPAITKPAPPRPVSPPQPPPPPPEVCLRWNSYHSNMQATFPSLLNNEQFVDVTLACEGRSIKCHKMMLSACSSYFEELLSQNPCQHPIVLMKDLKFWEVQALVDFMYRGEVNVGQDKLPSLLAAAEALQIKGLAGPASTSSSHDEDSLPPTLPLATDDFLDESTSSPSSARRARKRRTIASMPTPRQNTISPHRNPVGRPRLIRPSPQPSTSTYQQASVASEPPLRRARRSEPPSLPLGEIKIEPVDIDISNDSMDPVDDGFDMNKTYDGSRGGGDANGSSKRPNDVVGGTEGGGKQEITGNLSDDNRTATSRHDSDHMDYGNNNGMNSESTVTPRGGESKTEIQDYSYTEGSTDDPGMSSSDINPTYPEVVVNPRADSASSDSILGHL</sequence>
<evidence type="ECO:0008006" key="19">
    <source>
        <dbReference type="Google" id="ProtNLM"/>
    </source>
</evidence>
<comment type="caution">
    <text evidence="17">The sequence shown here is derived from an EMBL/GenBank/DDBJ whole genome shotgun (WGS) entry which is preliminary data.</text>
</comment>
<comment type="subcellular location">
    <subcellularLocation>
        <location evidence="1">Nucleus</location>
    </subcellularLocation>
</comment>
<dbReference type="CDD" id="cd18315">
    <property type="entry name" value="BTB_POZ_BAB-like"/>
    <property type="match status" value="1"/>
</dbReference>
<proteinExistence type="predicted"/>
<dbReference type="OrthoDB" id="3066195at2759"/>
<keyword evidence="10" id="KW-0804">Transcription</keyword>
<feature type="region of interest" description="Disordered" evidence="14">
    <location>
        <begin position="124"/>
        <end position="157"/>
    </location>
</feature>
<feature type="region of interest" description="Disordered" evidence="14">
    <location>
        <begin position="268"/>
        <end position="522"/>
    </location>
</feature>
<name>A0A2J7QB53_9NEOP</name>
<dbReference type="GO" id="GO:0006357">
    <property type="term" value="P:regulation of transcription by RNA polymerase II"/>
    <property type="evidence" value="ECO:0007669"/>
    <property type="project" value="TreeGrafter"/>
</dbReference>
<keyword evidence="11" id="KW-0539">Nucleus</keyword>
<dbReference type="SMART" id="SM00980">
    <property type="entry name" value="THAP"/>
    <property type="match status" value="1"/>
</dbReference>
<dbReference type="SUPFAM" id="SSF57716">
    <property type="entry name" value="Glucocorticoid receptor-like (DNA-binding domain)"/>
    <property type="match status" value="1"/>
</dbReference>
<dbReference type="EMBL" id="NEVH01016302">
    <property type="protein sequence ID" value="PNF25821.1"/>
    <property type="molecule type" value="Genomic_DNA"/>
</dbReference>
<dbReference type="AlphaFoldDB" id="A0A2J7QB53"/>
<feature type="domain" description="BTB" evidence="15">
    <location>
        <begin position="183"/>
        <end position="248"/>
    </location>
</feature>
<evidence type="ECO:0000256" key="1">
    <source>
        <dbReference type="ARBA" id="ARBA00004123"/>
    </source>
</evidence>
<accession>A0A2J7QB53</accession>
<evidence type="ECO:0000256" key="11">
    <source>
        <dbReference type="ARBA" id="ARBA00023242"/>
    </source>
</evidence>
<feature type="compositionally biased region" description="Polar residues" evidence="14">
    <location>
        <begin position="512"/>
        <end position="522"/>
    </location>
</feature>
<evidence type="ECO:0000256" key="2">
    <source>
        <dbReference type="ARBA" id="ARBA00022473"/>
    </source>
</evidence>
<dbReference type="PROSITE" id="PS50097">
    <property type="entry name" value="BTB"/>
    <property type="match status" value="1"/>
</dbReference>
<evidence type="ECO:0000313" key="17">
    <source>
        <dbReference type="EMBL" id="PNF25821.1"/>
    </source>
</evidence>
<evidence type="ECO:0000256" key="8">
    <source>
        <dbReference type="ARBA" id="ARBA00023015"/>
    </source>
</evidence>
<dbReference type="InterPro" id="IPR000210">
    <property type="entry name" value="BTB/POZ_dom"/>
</dbReference>
<feature type="compositionally biased region" description="Basic and acidic residues" evidence="14">
    <location>
        <begin position="438"/>
        <end position="453"/>
    </location>
</feature>
<evidence type="ECO:0000256" key="14">
    <source>
        <dbReference type="SAM" id="MobiDB-lite"/>
    </source>
</evidence>
<keyword evidence="4 13" id="KW-0863">Zinc-finger</keyword>
<organism evidence="17 18">
    <name type="scientific">Cryptotermes secundus</name>
    <dbReference type="NCBI Taxonomy" id="105785"/>
    <lineage>
        <taxon>Eukaryota</taxon>
        <taxon>Metazoa</taxon>
        <taxon>Ecdysozoa</taxon>
        <taxon>Arthropoda</taxon>
        <taxon>Hexapoda</taxon>
        <taxon>Insecta</taxon>
        <taxon>Pterygota</taxon>
        <taxon>Neoptera</taxon>
        <taxon>Polyneoptera</taxon>
        <taxon>Dictyoptera</taxon>
        <taxon>Blattodea</taxon>
        <taxon>Blattoidea</taxon>
        <taxon>Termitoidae</taxon>
        <taxon>Kalotermitidae</taxon>
        <taxon>Cryptotermitinae</taxon>
        <taxon>Cryptotermes</taxon>
    </lineage>
</organism>
<gene>
    <name evidence="17" type="ORF">B7P43_G11750</name>
</gene>
<feature type="compositionally biased region" description="Polar residues" evidence="14">
    <location>
        <begin position="342"/>
        <end position="352"/>
    </location>
</feature>
<dbReference type="GO" id="GO:0016199">
    <property type="term" value="P:axon midline choice point recognition"/>
    <property type="evidence" value="ECO:0007669"/>
    <property type="project" value="UniProtKB-ARBA"/>
</dbReference>
<evidence type="ECO:0000256" key="12">
    <source>
        <dbReference type="ARBA" id="ARBA00037382"/>
    </source>
</evidence>
<keyword evidence="9 13" id="KW-0238">DNA-binding</keyword>
<keyword evidence="18" id="KW-1185">Reference proteome</keyword>
<evidence type="ECO:0000256" key="9">
    <source>
        <dbReference type="ARBA" id="ARBA00023125"/>
    </source>
</evidence>
<feature type="compositionally biased region" description="Polar residues" evidence="14">
    <location>
        <begin position="455"/>
        <end position="467"/>
    </location>
</feature>
<dbReference type="Gene3D" id="6.20.210.20">
    <property type="entry name" value="THAP domain"/>
    <property type="match status" value="1"/>
</dbReference>
<evidence type="ECO:0000256" key="7">
    <source>
        <dbReference type="ARBA" id="ARBA00022902"/>
    </source>
</evidence>
<dbReference type="InterPro" id="IPR051095">
    <property type="entry name" value="Dros_DevTransReg"/>
</dbReference>
<keyword evidence="6" id="KW-0862">Zinc</keyword>
<keyword evidence="3" id="KW-0479">Metal-binding</keyword>
<dbReference type="GO" id="GO:0045467">
    <property type="term" value="P:R7 cell development"/>
    <property type="evidence" value="ECO:0007669"/>
    <property type="project" value="UniProtKB-ARBA"/>
</dbReference>
<dbReference type="GO" id="GO:0007526">
    <property type="term" value="P:larval somatic muscle development"/>
    <property type="evidence" value="ECO:0007669"/>
    <property type="project" value="UniProtKB-ARBA"/>
</dbReference>
<keyword evidence="5" id="KW-0221">Differentiation</keyword>
<evidence type="ECO:0000313" key="18">
    <source>
        <dbReference type="Proteomes" id="UP000235965"/>
    </source>
</evidence>
<evidence type="ECO:0000256" key="10">
    <source>
        <dbReference type="ARBA" id="ARBA00023163"/>
    </source>
</evidence>
<dbReference type="InterPro" id="IPR006612">
    <property type="entry name" value="THAP_Znf"/>
</dbReference>
<evidence type="ECO:0000259" key="15">
    <source>
        <dbReference type="PROSITE" id="PS50097"/>
    </source>
</evidence>
<keyword evidence="8" id="KW-0805">Transcription regulation</keyword>
<dbReference type="GO" id="GO:0007464">
    <property type="term" value="P:R3/R4 cell fate commitment"/>
    <property type="evidence" value="ECO:0007669"/>
    <property type="project" value="UniProtKB-ARBA"/>
</dbReference>
<dbReference type="GO" id="GO:0035167">
    <property type="term" value="P:larval lymph gland hemopoiesis"/>
    <property type="evidence" value="ECO:0007669"/>
    <property type="project" value="UniProtKB-ARBA"/>
</dbReference>
<dbReference type="PANTHER" id="PTHR23110:SF111">
    <property type="entry name" value="LONGITUDINALS LACKING PROTEIN, ISOFORMS F_I_K_T"/>
    <property type="match status" value="1"/>
</dbReference>
<dbReference type="Gene3D" id="3.30.710.10">
    <property type="entry name" value="Potassium Channel Kv1.1, Chain A"/>
    <property type="match status" value="1"/>
</dbReference>
<dbReference type="PANTHER" id="PTHR23110">
    <property type="entry name" value="BTB DOMAIN TRANSCRIPTION FACTOR"/>
    <property type="match status" value="1"/>
</dbReference>
<dbReference type="InterPro" id="IPR038441">
    <property type="entry name" value="THAP_Znf_sf"/>
</dbReference>
<evidence type="ECO:0000256" key="3">
    <source>
        <dbReference type="ARBA" id="ARBA00022723"/>
    </source>
</evidence>
<evidence type="ECO:0000256" key="5">
    <source>
        <dbReference type="ARBA" id="ARBA00022782"/>
    </source>
</evidence>
<dbReference type="GO" id="GO:0003677">
    <property type="term" value="F:DNA binding"/>
    <property type="evidence" value="ECO:0007669"/>
    <property type="project" value="UniProtKB-UniRule"/>
</dbReference>
<dbReference type="GO" id="GO:0008406">
    <property type="term" value="P:gonad development"/>
    <property type="evidence" value="ECO:0007669"/>
    <property type="project" value="UniProtKB-ARBA"/>
</dbReference>
<dbReference type="SMART" id="SM00225">
    <property type="entry name" value="BTB"/>
    <property type="match status" value="1"/>
</dbReference>
<dbReference type="PROSITE" id="PS50950">
    <property type="entry name" value="ZF_THAP"/>
    <property type="match status" value="1"/>
</dbReference>
<keyword evidence="7" id="KW-0524">Neurogenesis</keyword>
<dbReference type="InterPro" id="IPR011333">
    <property type="entry name" value="SKP1/BTB/POZ_sf"/>
</dbReference>
<dbReference type="GO" id="GO:0005634">
    <property type="term" value="C:nucleus"/>
    <property type="evidence" value="ECO:0007669"/>
    <property type="project" value="UniProtKB-SubCell"/>
</dbReference>
<evidence type="ECO:0000259" key="16">
    <source>
        <dbReference type="PROSITE" id="PS50950"/>
    </source>
</evidence>
<feature type="domain" description="THAP-type" evidence="16">
    <location>
        <begin position="1"/>
        <end position="90"/>
    </location>
</feature>
<dbReference type="Proteomes" id="UP000235965">
    <property type="component" value="Unassembled WGS sequence"/>
</dbReference>
<dbReference type="SUPFAM" id="SSF54695">
    <property type="entry name" value="POZ domain"/>
    <property type="match status" value="1"/>
</dbReference>
<evidence type="ECO:0000256" key="6">
    <source>
        <dbReference type="ARBA" id="ARBA00022833"/>
    </source>
</evidence>
<dbReference type="Pfam" id="PF05485">
    <property type="entry name" value="THAP"/>
    <property type="match status" value="1"/>
</dbReference>